<sequence>MQNHMHQLAPSVGNFEFKTPSSGHRHTSYLDNRRVHSCYLGQTTPPPPRVVGPIADPPKRSTSSDTSAEEISPALLEAIQQIVSVAIREQVAALAPTRLATPSDVEAPEEEAEEAIRVPVPPAGGRLEAPPPVPQEVPPHWLARIEYLQKGLQDVRYQIGGVPEDERQGIPFTETVMAAELPVNCRTPTITEYDGTTDPQEHLARFENAALLQSSRRLRKIELNLFVVRQKDNEPLKKYLQRFNTASLEVPSATQEVKASASSQGLLDGDFFKSLAKKHVSKFDALLARATKYINIEDAQAAEKERRGEKRKEVKEETPSKKPRNEFREKKAPYQRINTVYTPLTVPITQALMEVEEKGLLARPRSWKDGPQRPQSDKFYHFHNDYGHTTEECHHLKNEIKRLIQNGYLQEYVCWEKAQGTGPYQKKETDRSKEAKAANPEASPRRGPKMRTNEKADLNDPPRKGVIRMITGGPIGGDSHHARKAEIRKAHNKTITKILDVETSEDTLIIQFERAEHSGPKSSHNDALVITDLLANYKVGRIFIDSGSSVDILFGGAYDQMQLGNIPLEKVNTSLYDFAGEVVHPRGLISLPLTLGTGHTRKTCILKFLVVDVPSAYNVILGRPTLNAFQAVISMYHMKIKFSTPGGVGEVQGDPLQSRRCYVEAVRKGQKRGSNEAPKEAHFSKKEKEDDHEEDSETDRGHPLRSSQQKNY</sequence>
<dbReference type="AlphaFoldDB" id="A0AAW2TLW9"/>
<gene>
    <name evidence="2" type="ORF">Slati_3864200</name>
</gene>
<organism evidence="2">
    <name type="scientific">Sesamum latifolium</name>
    <dbReference type="NCBI Taxonomy" id="2727402"/>
    <lineage>
        <taxon>Eukaryota</taxon>
        <taxon>Viridiplantae</taxon>
        <taxon>Streptophyta</taxon>
        <taxon>Embryophyta</taxon>
        <taxon>Tracheophyta</taxon>
        <taxon>Spermatophyta</taxon>
        <taxon>Magnoliopsida</taxon>
        <taxon>eudicotyledons</taxon>
        <taxon>Gunneridae</taxon>
        <taxon>Pentapetalae</taxon>
        <taxon>asterids</taxon>
        <taxon>lamiids</taxon>
        <taxon>Lamiales</taxon>
        <taxon>Pedaliaceae</taxon>
        <taxon>Sesamum</taxon>
    </lineage>
</organism>
<feature type="compositionally biased region" description="Basic and acidic residues" evidence="1">
    <location>
        <begin position="667"/>
        <end position="689"/>
    </location>
</feature>
<reference evidence="2" key="2">
    <citation type="journal article" date="2024" name="Plant">
        <title>Genomic evolution and insights into agronomic trait innovations of Sesamum species.</title>
        <authorList>
            <person name="Miao H."/>
            <person name="Wang L."/>
            <person name="Qu L."/>
            <person name="Liu H."/>
            <person name="Sun Y."/>
            <person name="Le M."/>
            <person name="Wang Q."/>
            <person name="Wei S."/>
            <person name="Zheng Y."/>
            <person name="Lin W."/>
            <person name="Duan Y."/>
            <person name="Cao H."/>
            <person name="Xiong S."/>
            <person name="Wang X."/>
            <person name="Wei L."/>
            <person name="Li C."/>
            <person name="Ma Q."/>
            <person name="Ju M."/>
            <person name="Zhao R."/>
            <person name="Li G."/>
            <person name="Mu C."/>
            <person name="Tian Q."/>
            <person name="Mei H."/>
            <person name="Zhang T."/>
            <person name="Gao T."/>
            <person name="Zhang H."/>
        </authorList>
    </citation>
    <scope>NUCLEOTIDE SEQUENCE</scope>
    <source>
        <strain evidence="2">KEN1</strain>
    </source>
</reference>
<comment type="caution">
    <text evidence="2">The sequence shown here is derived from an EMBL/GenBank/DDBJ whole genome shotgun (WGS) entry which is preliminary data.</text>
</comment>
<evidence type="ECO:0000313" key="2">
    <source>
        <dbReference type="EMBL" id="KAL0405503.1"/>
    </source>
</evidence>
<dbReference type="InterPro" id="IPR021109">
    <property type="entry name" value="Peptidase_aspartic_dom_sf"/>
</dbReference>
<dbReference type="PANTHER" id="PTHR33240">
    <property type="entry name" value="OS08G0508500 PROTEIN"/>
    <property type="match status" value="1"/>
</dbReference>
<dbReference type="Gene3D" id="2.40.70.10">
    <property type="entry name" value="Acid Proteases"/>
    <property type="match status" value="1"/>
</dbReference>
<name>A0AAW2TLW9_9LAMI</name>
<reference evidence="2" key="1">
    <citation type="submission" date="2020-06" db="EMBL/GenBank/DDBJ databases">
        <authorList>
            <person name="Li T."/>
            <person name="Hu X."/>
            <person name="Zhang T."/>
            <person name="Song X."/>
            <person name="Zhang H."/>
            <person name="Dai N."/>
            <person name="Sheng W."/>
            <person name="Hou X."/>
            <person name="Wei L."/>
        </authorList>
    </citation>
    <scope>NUCLEOTIDE SEQUENCE</scope>
    <source>
        <strain evidence="2">KEN1</strain>
        <tissue evidence="2">Leaf</tissue>
    </source>
</reference>
<feature type="region of interest" description="Disordered" evidence="1">
    <location>
        <begin position="421"/>
        <end position="465"/>
    </location>
</feature>
<feature type="compositionally biased region" description="Basic and acidic residues" evidence="1">
    <location>
        <begin position="425"/>
        <end position="436"/>
    </location>
</feature>
<dbReference type="PANTHER" id="PTHR33240:SF15">
    <property type="entry name" value="GAG-PRO-LIKE PROTEIN"/>
    <property type="match status" value="1"/>
</dbReference>
<dbReference type="CDD" id="cd00303">
    <property type="entry name" value="retropepsin_like"/>
    <property type="match status" value="1"/>
</dbReference>
<feature type="region of interest" description="Disordered" evidence="1">
    <location>
        <begin position="667"/>
        <end position="712"/>
    </location>
</feature>
<evidence type="ECO:0008006" key="3">
    <source>
        <dbReference type="Google" id="ProtNLM"/>
    </source>
</evidence>
<accession>A0AAW2TLW9</accession>
<dbReference type="EMBL" id="JACGWN010000014">
    <property type="protein sequence ID" value="KAL0405503.1"/>
    <property type="molecule type" value="Genomic_DNA"/>
</dbReference>
<evidence type="ECO:0000256" key="1">
    <source>
        <dbReference type="SAM" id="MobiDB-lite"/>
    </source>
</evidence>
<feature type="compositionally biased region" description="Basic and acidic residues" evidence="1">
    <location>
        <begin position="301"/>
        <end position="331"/>
    </location>
</feature>
<feature type="compositionally biased region" description="Basic and acidic residues" evidence="1">
    <location>
        <begin position="451"/>
        <end position="463"/>
    </location>
</feature>
<feature type="region of interest" description="Disordered" evidence="1">
    <location>
        <begin position="1"/>
        <end position="26"/>
    </location>
</feature>
<feature type="region of interest" description="Disordered" evidence="1">
    <location>
        <begin position="300"/>
        <end position="331"/>
    </location>
</feature>
<feature type="region of interest" description="Disordered" evidence="1">
    <location>
        <begin position="40"/>
        <end position="69"/>
    </location>
</feature>
<proteinExistence type="predicted"/>
<protein>
    <recommendedName>
        <fullName evidence="3">Retrotransposon gag domain-containing protein</fullName>
    </recommendedName>
</protein>